<accession>A0A6C0HL67</accession>
<dbReference type="EMBL" id="MN739981">
    <property type="protein sequence ID" value="QHT81372.1"/>
    <property type="molecule type" value="Genomic_DNA"/>
</dbReference>
<sequence>MPLNKTNLDLDLNIIKKYIKPKNIIRGRLTQQMQTNYSKNKTLGKKMRLMEKK</sequence>
<dbReference type="AlphaFoldDB" id="A0A6C0HL67"/>
<evidence type="ECO:0000313" key="1">
    <source>
        <dbReference type="EMBL" id="QHT81372.1"/>
    </source>
</evidence>
<name>A0A6C0HL67_9ZZZZ</name>
<protein>
    <submittedName>
        <fullName evidence="1">Uncharacterized protein</fullName>
    </submittedName>
</protein>
<reference evidence="1" key="1">
    <citation type="journal article" date="2020" name="Nature">
        <title>Giant virus diversity and host interactions through global metagenomics.</title>
        <authorList>
            <person name="Schulz F."/>
            <person name="Roux S."/>
            <person name="Paez-Espino D."/>
            <person name="Jungbluth S."/>
            <person name="Walsh D.A."/>
            <person name="Denef V.J."/>
            <person name="McMahon K.D."/>
            <person name="Konstantinidis K.T."/>
            <person name="Eloe-Fadrosh E.A."/>
            <person name="Kyrpides N.C."/>
            <person name="Woyke T."/>
        </authorList>
    </citation>
    <scope>NUCLEOTIDE SEQUENCE</scope>
    <source>
        <strain evidence="1">GVMAG-M-3300023184-13</strain>
    </source>
</reference>
<organism evidence="1">
    <name type="scientific">viral metagenome</name>
    <dbReference type="NCBI Taxonomy" id="1070528"/>
    <lineage>
        <taxon>unclassified sequences</taxon>
        <taxon>metagenomes</taxon>
        <taxon>organismal metagenomes</taxon>
    </lineage>
</organism>
<proteinExistence type="predicted"/>